<evidence type="ECO:0000256" key="2">
    <source>
        <dbReference type="ARBA" id="ARBA00022723"/>
    </source>
</evidence>
<evidence type="ECO:0000256" key="3">
    <source>
        <dbReference type="ARBA" id="ARBA00022964"/>
    </source>
</evidence>
<dbReference type="PANTHER" id="PTHR14650">
    <property type="entry name" value="PROLYL HYDROXYLASE-RELATED"/>
    <property type="match status" value="1"/>
</dbReference>
<comment type="caution">
    <text evidence="7">The sequence shown here is derived from an EMBL/GenBank/DDBJ whole genome shotgun (WGS) entry which is preliminary data.</text>
</comment>
<accession>A0AA36J658</accession>
<evidence type="ECO:0000313" key="8">
    <source>
        <dbReference type="Proteomes" id="UP001178507"/>
    </source>
</evidence>
<organism evidence="7 8">
    <name type="scientific">Effrenium voratum</name>
    <dbReference type="NCBI Taxonomy" id="2562239"/>
    <lineage>
        <taxon>Eukaryota</taxon>
        <taxon>Sar</taxon>
        <taxon>Alveolata</taxon>
        <taxon>Dinophyceae</taxon>
        <taxon>Suessiales</taxon>
        <taxon>Symbiodiniaceae</taxon>
        <taxon>Effrenium</taxon>
    </lineage>
</organism>
<dbReference type="GO" id="GO:0031418">
    <property type="term" value="F:L-ascorbic acid binding"/>
    <property type="evidence" value="ECO:0007669"/>
    <property type="project" value="InterPro"/>
</dbReference>
<evidence type="ECO:0000256" key="4">
    <source>
        <dbReference type="ARBA" id="ARBA00023002"/>
    </source>
</evidence>
<dbReference type="Pfam" id="PF13640">
    <property type="entry name" value="2OG-FeII_Oxy_3"/>
    <property type="match status" value="1"/>
</dbReference>
<dbReference type="InterPro" id="IPR039210">
    <property type="entry name" value="OGFOD3"/>
</dbReference>
<evidence type="ECO:0000313" key="7">
    <source>
        <dbReference type="EMBL" id="CAJ1399249.1"/>
    </source>
</evidence>
<dbReference type="Gene3D" id="2.60.120.620">
    <property type="entry name" value="q2cbj1_9rhob like domain"/>
    <property type="match status" value="1"/>
</dbReference>
<dbReference type="InterPro" id="IPR044862">
    <property type="entry name" value="Pro_4_hyd_alph_FE2OG_OXY"/>
</dbReference>
<feature type="domain" description="Fe2OG dioxygenase" evidence="6">
    <location>
        <begin position="181"/>
        <end position="280"/>
    </location>
</feature>
<evidence type="ECO:0000256" key="1">
    <source>
        <dbReference type="ARBA" id="ARBA00001961"/>
    </source>
</evidence>
<dbReference type="AlphaFoldDB" id="A0AA36J658"/>
<dbReference type="GO" id="GO:0051213">
    <property type="term" value="F:dioxygenase activity"/>
    <property type="evidence" value="ECO:0007669"/>
    <property type="project" value="UniProtKB-KW"/>
</dbReference>
<dbReference type="PANTHER" id="PTHR14650:SF1">
    <property type="entry name" value="2-OXOGLUTARATE AND IRON-DEPENDENT OXYGENASE DOMAIN-CONTAINING PROTEIN 3"/>
    <property type="match status" value="1"/>
</dbReference>
<comment type="cofactor">
    <cofactor evidence="1">
        <name>L-ascorbate</name>
        <dbReference type="ChEBI" id="CHEBI:38290"/>
    </cofactor>
</comment>
<keyword evidence="3" id="KW-0223">Dioxygenase</keyword>
<proteinExistence type="predicted"/>
<keyword evidence="5" id="KW-0408">Iron</keyword>
<keyword evidence="2" id="KW-0479">Metal-binding</keyword>
<evidence type="ECO:0000256" key="5">
    <source>
        <dbReference type="ARBA" id="ARBA00023004"/>
    </source>
</evidence>
<dbReference type="InterPro" id="IPR005123">
    <property type="entry name" value="Oxoglu/Fe-dep_dioxygenase_dom"/>
</dbReference>
<dbReference type="GO" id="GO:0005506">
    <property type="term" value="F:iron ion binding"/>
    <property type="evidence" value="ECO:0007669"/>
    <property type="project" value="InterPro"/>
</dbReference>
<reference evidence="7" key="1">
    <citation type="submission" date="2023-08" db="EMBL/GenBank/DDBJ databases">
        <authorList>
            <person name="Chen Y."/>
            <person name="Shah S."/>
            <person name="Dougan E. K."/>
            <person name="Thang M."/>
            <person name="Chan C."/>
        </authorList>
    </citation>
    <scope>NUCLEOTIDE SEQUENCE</scope>
</reference>
<evidence type="ECO:0000259" key="6">
    <source>
        <dbReference type="PROSITE" id="PS51471"/>
    </source>
</evidence>
<keyword evidence="8" id="KW-1185">Reference proteome</keyword>
<dbReference type="InterPro" id="IPR006620">
    <property type="entry name" value="Pro_4_hyd_alph"/>
</dbReference>
<dbReference type="GO" id="GO:0016705">
    <property type="term" value="F:oxidoreductase activity, acting on paired donors, with incorporation or reduction of molecular oxygen"/>
    <property type="evidence" value="ECO:0007669"/>
    <property type="project" value="InterPro"/>
</dbReference>
<dbReference type="SMART" id="SM00702">
    <property type="entry name" value="P4Hc"/>
    <property type="match status" value="1"/>
</dbReference>
<sequence length="292" mass="32185">MPWDDFRERYVAALMEEERAEMLQQQDQVPDWFLTSEVRKKDAPETLDGQVEALVAQKKQRLAIARSAGPLEPLIPGSLPCGEALYESVYRRVPGCSPMAEPSCGRWLVDEVASLEEVAAMRSTMQEAFAGLYHSGPLTSLALGEAFPAGATQELMQRARHAVSEALGGPKLFFSGAMLTRFQIPQVEGDMQRNSSGDEFAPHVDKANVASYDWSALLYFSTAGEDFQGGELIFLDAEAQRMLKPVRGRLAFFSSGLENLHRIGPMTWGTRLALAVWFTCSERHGSAVHAAD</sequence>
<dbReference type="PROSITE" id="PS51471">
    <property type="entry name" value="FE2OG_OXY"/>
    <property type="match status" value="1"/>
</dbReference>
<protein>
    <recommendedName>
        <fullName evidence="6">Fe2OG dioxygenase domain-containing protein</fullName>
    </recommendedName>
</protein>
<gene>
    <name evidence="7" type="ORF">EVOR1521_LOCUS22814</name>
</gene>
<keyword evidence="4" id="KW-0560">Oxidoreductase</keyword>
<dbReference type="EMBL" id="CAUJNA010003328">
    <property type="protein sequence ID" value="CAJ1399249.1"/>
    <property type="molecule type" value="Genomic_DNA"/>
</dbReference>
<dbReference type="Proteomes" id="UP001178507">
    <property type="component" value="Unassembled WGS sequence"/>
</dbReference>
<name>A0AA36J658_9DINO</name>
<dbReference type="GO" id="GO:0016020">
    <property type="term" value="C:membrane"/>
    <property type="evidence" value="ECO:0007669"/>
    <property type="project" value="TreeGrafter"/>
</dbReference>